<dbReference type="Proteomes" id="UP000008068">
    <property type="component" value="Unassembled WGS sequence"/>
</dbReference>
<evidence type="ECO:0000256" key="1">
    <source>
        <dbReference type="SAM" id="SignalP"/>
    </source>
</evidence>
<proteinExistence type="predicted"/>
<dbReference type="AlphaFoldDB" id="G0MCK7"/>
<sequence>MKLTIYFLFFFLIAFISTAPTTPGVKKPIGKSVFIPVATLMSEEHISNLEIDCHFCCKNGGCGVCCDF</sequence>
<evidence type="ECO:0000313" key="2">
    <source>
        <dbReference type="EMBL" id="EGT45537.1"/>
    </source>
</evidence>
<evidence type="ECO:0000313" key="3">
    <source>
        <dbReference type="Proteomes" id="UP000008068"/>
    </source>
</evidence>
<feature type="signal peptide" evidence="1">
    <location>
        <begin position="1"/>
        <end position="18"/>
    </location>
</feature>
<dbReference type="EMBL" id="GL379789">
    <property type="protein sequence ID" value="EGT45537.1"/>
    <property type="molecule type" value="Genomic_DNA"/>
</dbReference>
<dbReference type="GO" id="GO:0051537">
    <property type="term" value="F:2 iron, 2 sulfur cluster binding"/>
    <property type="evidence" value="ECO:0007669"/>
    <property type="project" value="InterPro"/>
</dbReference>
<organism evidence="3">
    <name type="scientific">Caenorhabditis brenneri</name>
    <name type="common">Nematode worm</name>
    <dbReference type="NCBI Taxonomy" id="135651"/>
    <lineage>
        <taxon>Eukaryota</taxon>
        <taxon>Metazoa</taxon>
        <taxon>Ecdysozoa</taxon>
        <taxon>Nematoda</taxon>
        <taxon>Chromadorea</taxon>
        <taxon>Rhabditida</taxon>
        <taxon>Rhabditina</taxon>
        <taxon>Rhabditomorpha</taxon>
        <taxon>Rhabditoidea</taxon>
        <taxon>Rhabditidae</taxon>
        <taxon>Peloderinae</taxon>
        <taxon>Caenorhabditis</taxon>
    </lineage>
</organism>
<dbReference type="HOGENOM" id="CLU_2796223_0_0_1"/>
<name>G0MCK7_CAEBE</name>
<accession>G0MCK7</accession>
<gene>
    <name evidence="2" type="ORF">CAEBREN_03060</name>
</gene>
<dbReference type="InterPro" id="IPR006058">
    <property type="entry name" value="2Fe2S_fd_BS"/>
</dbReference>
<protein>
    <submittedName>
        <fullName evidence="2">Uncharacterized protein</fullName>
    </submittedName>
</protein>
<feature type="chain" id="PRO_5003403783" evidence="1">
    <location>
        <begin position="19"/>
        <end position="68"/>
    </location>
</feature>
<dbReference type="PROSITE" id="PS00197">
    <property type="entry name" value="2FE2S_FER_1"/>
    <property type="match status" value="1"/>
</dbReference>
<keyword evidence="3" id="KW-1185">Reference proteome</keyword>
<dbReference type="InParanoid" id="G0MCK7"/>
<reference evidence="3" key="1">
    <citation type="submission" date="2011-07" db="EMBL/GenBank/DDBJ databases">
        <authorList>
            <consortium name="Caenorhabditis brenneri Sequencing and Analysis Consortium"/>
            <person name="Wilson R.K."/>
        </authorList>
    </citation>
    <scope>NUCLEOTIDE SEQUENCE [LARGE SCALE GENOMIC DNA]</scope>
    <source>
        <strain evidence="3">PB2801</strain>
    </source>
</reference>
<keyword evidence="1" id="KW-0732">Signal</keyword>